<evidence type="ECO:0000256" key="3">
    <source>
        <dbReference type="ARBA" id="ARBA00022722"/>
    </source>
</evidence>
<comment type="catalytic activity">
    <reaction evidence="6">
        <text>Exonucleolytic cleavage in either 5'- to 3'- or 3'- to 5'-direction to yield nucleoside 5'-phosphates.</text>
        <dbReference type="EC" id="3.1.11.6"/>
    </reaction>
</comment>
<gene>
    <name evidence="6" type="primary">xseB</name>
    <name evidence="8" type="ORF">Z955_00580</name>
</gene>
<dbReference type="GO" id="GO:0005829">
    <property type="term" value="C:cytosol"/>
    <property type="evidence" value="ECO:0007669"/>
    <property type="project" value="TreeGrafter"/>
</dbReference>
<comment type="function">
    <text evidence="6">Bidirectionally degrades single-stranded DNA into large acid-insoluble oligonucleotides, which are then degraded further into small acid-soluble oligonucleotides.</text>
</comment>
<dbReference type="GO" id="GO:0006308">
    <property type="term" value="P:DNA catabolic process"/>
    <property type="evidence" value="ECO:0007669"/>
    <property type="project" value="UniProtKB-UniRule"/>
</dbReference>
<keyword evidence="4 6" id="KW-0378">Hydrolase</keyword>
<protein>
    <recommendedName>
        <fullName evidence="6">Exodeoxyribonuclease 7 small subunit</fullName>
        <ecNumber evidence="6">3.1.11.6</ecNumber>
    </recommendedName>
    <alternativeName>
        <fullName evidence="6">Exodeoxyribonuclease VII small subunit</fullName>
        <shortName evidence="6">Exonuclease VII small subunit</shortName>
    </alternativeName>
</protein>
<dbReference type="EMBL" id="JDRY01000001">
    <property type="protein sequence ID" value="KGN01928.1"/>
    <property type="molecule type" value="Genomic_DNA"/>
</dbReference>
<evidence type="ECO:0000313" key="8">
    <source>
        <dbReference type="EMBL" id="KGN01928.1"/>
    </source>
</evidence>
<evidence type="ECO:0000256" key="5">
    <source>
        <dbReference type="ARBA" id="ARBA00022839"/>
    </source>
</evidence>
<evidence type="ECO:0000256" key="7">
    <source>
        <dbReference type="SAM" id="Coils"/>
    </source>
</evidence>
<dbReference type="InterPro" id="IPR003761">
    <property type="entry name" value="Exonuc_VII_S"/>
</dbReference>
<feature type="coiled-coil region" evidence="7">
    <location>
        <begin position="1"/>
        <end position="63"/>
    </location>
</feature>
<dbReference type="SUPFAM" id="SSF116842">
    <property type="entry name" value="XseB-like"/>
    <property type="match status" value="1"/>
</dbReference>
<dbReference type="NCBIfam" id="NF002140">
    <property type="entry name" value="PRK00977.1-4"/>
    <property type="match status" value="1"/>
</dbReference>
<dbReference type="Gene3D" id="1.10.287.1040">
    <property type="entry name" value="Exonuclease VII, small subunit"/>
    <property type="match status" value="1"/>
</dbReference>
<dbReference type="Pfam" id="PF02609">
    <property type="entry name" value="Exonuc_VII_S"/>
    <property type="match status" value="1"/>
</dbReference>
<reference evidence="8 9" key="1">
    <citation type="submission" date="2014-01" db="EMBL/GenBank/DDBJ databases">
        <title>Plasmidome dynamics in the species complex Clostridium novyi sensu lato converts strains of independent lineages into distinctly different pathogens.</title>
        <authorList>
            <person name="Skarin H."/>
            <person name="Segerman B."/>
        </authorList>
    </citation>
    <scope>NUCLEOTIDE SEQUENCE [LARGE SCALE GENOMIC DNA]</scope>
    <source>
        <strain evidence="8 9">DC5</strain>
    </source>
</reference>
<dbReference type="InterPro" id="IPR037004">
    <property type="entry name" value="Exonuc_VII_ssu_sf"/>
</dbReference>
<keyword evidence="3 6" id="KW-0540">Nuclease</keyword>
<keyword evidence="2 6" id="KW-0963">Cytoplasm</keyword>
<dbReference type="PANTHER" id="PTHR34137">
    <property type="entry name" value="EXODEOXYRIBONUCLEASE 7 SMALL SUBUNIT"/>
    <property type="match status" value="1"/>
</dbReference>
<accession>A0A0A0ILU6</accession>
<dbReference type="EC" id="3.1.11.6" evidence="6"/>
<keyword evidence="7" id="KW-0175">Coiled coil</keyword>
<dbReference type="RefSeq" id="WP_039256775.1">
    <property type="nucleotide sequence ID" value="NZ_JDRY01000001.1"/>
</dbReference>
<comment type="subunit">
    <text evidence="6">Heterooligomer composed of large and small subunits.</text>
</comment>
<evidence type="ECO:0000256" key="6">
    <source>
        <dbReference type="HAMAP-Rule" id="MF_00337"/>
    </source>
</evidence>
<comment type="subcellular location">
    <subcellularLocation>
        <location evidence="6">Cytoplasm</location>
    </subcellularLocation>
</comment>
<dbReference type="AlphaFoldDB" id="A0A0A0ILU6"/>
<dbReference type="GO" id="GO:0008855">
    <property type="term" value="F:exodeoxyribonuclease VII activity"/>
    <property type="evidence" value="ECO:0007669"/>
    <property type="project" value="UniProtKB-UniRule"/>
</dbReference>
<dbReference type="Proteomes" id="UP000030014">
    <property type="component" value="Unassembled WGS sequence"/>
</dbReference>
<dbReference type="GO" id="GO:0009318">
    <property type="term" value="C:exodeoxyribonuclease VII complex"/>
    <property type="evidence" value="ECO:0007669"/>
    <property type="project" value="UniProtKB-UniRule"/>
</dbReference>
<evidence type="ECO:0000256" key="2">
    <source>
        <dbReference type="ARBA" id="ARBA00022490"/>
    </source>
</evidence>
<proteinExistence type="inferred from homology"/>
<evidence type="ECO:0000313" key="9">
    <source>
        <dbReference type="Proteomes" id="UP000030014"/>
    </source>
</evidence>
<comment type="similarity">
    <text evidence="1 6">Belongs to the XseB family.</text>
</comment>
<evidence type="ECO:0000256" key="1">
    <source>
        <dbReference type="ARBA" id="ARBA00009998"/>
    </source>
</evidence>
<evidence type="ECO:0000256" key="4">
    <source>
        <dbReference type="ARBA" id="ARBA00022801"/>
    </source>
</evidence>
<keyword evidence="5 6" id="KW-0269">Exonuclease</keyword>
<dbReference type="PANTHER" id="PTHR34137:SF1">
    <property type="entry name" value="EXODEOXYRIBONUCLEASE 7 SMALL SUBUNIT"/>
    <property type="match status" value="1"/>
</dbReference>
<dbReference type="HAMAP" id="MF_00337">
    <property type="entry name" value="Exonuc_7_S"/>
    <property type="match status" value="1"/>
</dbReference>
<dbReference type="PIRSF" id="PIRSF006488">
    <property type="entry name" value="Exonuc_VII_S"/>
    <property type="match status" value="1"/>
</dbReference>
<name>A0A0A0ILU6_CLOBO</name>
<organism evidence="8 9">
    <name type="scientific">Clostridium botulinum C/D str. DC5</name>
    <dbReference type="NCBI Taxonomy" id="1443128"/>
    <lineage>
        <taxon>Bacteria</taxon>
        <taxon>Bacillati</taxon>
        <taxon>Bacillota</taxon>
        <taxon>Clostridia</taxon>
        <taxon>Eubacteriales</taxon>
        <taxon>Clostridiaceae</taxon>
        <taxon>Clostridium</taxon>
    </lineage>
</organism>
<sequence>MARKKETYESLISKLQEVVDEMESEEISLEGSMKNYEEGIKICNKLYKMLNEAEAKIKVLSDNEEKEFAGNDD</sequence>
<dbReference type="NCBIfam" id="TIGR01280">
    <property type="entry name" value="xseB"/>
    <property type="match status" value="1"/>
</dbReference>
<comment type="caution">
    <text evidence="8">The sequence shown here is derived from an EMBL/GenBank/DDBJ whole genome shotgun (WGS) entry which is preliminary data.</text>
</comment>